<evidence type="ECO:0000313" key="1">
    <source>
        <dbReference type="EMBL" id="KAK3581268.1"/>
    </source>
</evidence>
<keyword evidence="2" id="KW-1185">Reference proteome</keyword>
<gene>
    <name evidence="1" type="ORF">CHS0354_032999</name>
</gene>
<feature type="non-terminal residue" evidence="1">
    <location>
        <position position="76"/>
    </location>
</feature>
<reference evidence="1" key="1">
    <citation type="journal article" date="2021" name="Genome Biol. Evol.">
        <title>A High-Quality Reference Genome for a Parasitic Bivalve with Doubly Uniparental Inheritance (Bivalvia: Unionida).</title>
        <authorList>
            <person name="Smith C.H."/>
        </authorList>
    </citation>
    <scope>NUCLEOTIDE SEQUENCE</scope>
    <source>
        <strain evidence="1">CHS0354</strain>
    </source>
</reference>
<reference evidence="1" key="2">
    <citation type="journal article" date="2021" name="Genome Biol. Evol.">
        <title>Developing a high-quality reference genome for a parasitic bivalve with doubly uniparental inheritance (Bivalvia: Unionida).</title>
        <authorList>
            <person name="Smith C.H."/>
        </authorList>
    </citation>
    <scope>NUCLEOTIDE SEQUENCE</scope>
    <source>
        <strain evidence="1">CHS0354</strain>
        <tissue evidence="1">Mantle</tissue>
    </source>
</reference>
<dbReference type="Proteomes" id="UP001195483">
    <property type="component" value="Unassembled WGS sequence"/>
</dbReference>
<evidence type="ECO:0000313" key="2">
    <source>
        <dbReference type="Proteomes" id="UP001195483"/>
    </source>
</evidence>
<sequence length="76" mass="8478">YGVRLTLPKEALAGAETEDGHRLQFITFRTSSFFIPEKNAPPQNVVMKQWVVSAVVKGKPLKNLTSPIDILVKNIE</sequence>
<proteinExistence type="predicted"/>
<dbReference type="EMBL" id="JAEAOA010001942">
    <property type="protein sequence ID" value="KAK3581268.1"/>
    <property type="molecule type" value="Genomic_DNA"/>
</dbReference>
<name>A0AAE0RX99_9BIVA</name>
<dbReference type="AlphaFoldDB" id="A0AAE0RX99"/>
<feature type="non-terminal residue" evidence="1">
    <location>
        <position position="1"/>
    </location>
</feature>
<organism evidence="1 2">
    <name type="scientific">Potamilus streckersoni</name>
    <dbReference type="NCBI Taxonomy" id="2493646"/>
    <lineage>
        <taxon>Eukaryota</taxon>
        <taxon>Metazoa</taxon>
        <taxon>Spiralia</taxon>
        <taxon>Lophotrochozoa</taxon>
        <taxon>Mollusca</taxon>
        <taxon>Bivalvia</taxon>
        <taxon>Autobranchia</taxon>
        <taxon>Heteroconchia</taxon>
        <taxon>Palaeoheterodonta</taxon>
        <taxon>Unionida</taxon>
        <taxon>Unionoidea</taxon>
        <taxon>Unionidae</taxon>
        <taxon>Ambleminae</taxon>
        <taxon>Lampsilini</taxon>
        <taxon>Potamilus</taxon>
    </lineage>
</organism>
<accession>A0AAE0RX99</accession>
<protein>
    <submittedName>
        <fullName evidence="1">Uncharacterized protein</fullName>
    </submittedName>
</protein>
<comment type="caution">
    <text evidence="1">The sequence shown here is derived from an EMBL/GenBank/DDBJ whole genome shotgun (WGS) entry which is preliminary data.</text>
</comment>
<reference evidence="1" key="3">
    <citation type="submission" date="2023-05" db="EMBL/GenBank/DDBJ databases">
        <authorList>
            <person name="Smith C.H."/>
        </authorList>
    </citation>
    <scope>NUCLEOTIDE SEQUENCE</scope>
    <source>
        <strain evidence="1">CHS0354</strain>
        <tissue evidence="1">Mantle</tissue>
    </source>
</reference>
<dbReference type="InterPro" id="IPR046338">
    <property type="entry name" value="GAIN_dom_sf"/>
</dbReference>
<dbReference type="Gene3D" id="2.60.220.50">
    <property type="match status" value="1"/>
</dbReference>